<dbReference type="OrthoDB" id="6108017at2759"/>
<keyword evidence="3" id="KW-0009">Actin-binding</keyword>
<keyword evidence="1" id="KW-0547">Nucleotide-binding</keyword>
<dbReference type="Pfam" id="PF24123">
    <property type="entry name" value="Myosin_VII_N"/>
    <property type="match status" value="1"/>
</dbReference>
<dbReference type="InterPro" id="IPR036961">
    <property type="entry name" value="Kinesin_motor_dom_sf"/>
</dbReference>
<dbReference type="InterPro" id="IPR057130">
    <property type="entry name" value="Myosin_VII_N"/>
</dbReference>
<dbReference type="PROSITE" id="PS51456">
    <property type="entry name" value="MYOSIN_MOTOR"/>
    <property type="match status" value="1"/>
</dbReference>
<evidence type="ECO:0000313" key="6">
    <source>
        <dbReference type="Proteomes" id="UP000494163"/>
    </source>
</evidence>
<keyword evidence="2" id="KW-0067">ATP-binding</keyword>
<keyword evidence="3" id="KW-0505">Motor protein</keyword>
<keyword evidence="3" id="KW-0518">Myosin</keyword>
<dbReference type="Proteomes" id="UP000494163">
    <property type="component" value="Chromosome 2L"/>
</dbReference>
<accession>A0A0M4EF39</accession>
<reference evidence="5 6" key="1">
    <citation type="submission" date="2015-08" db="EMBL/GenBank/DDBJ databases">
        <title>Ancestral chromatin configuration constrains chromatin evolution on differentiating sex chromosomes in Drosophila.</title>
        <authorList>
            <person name="Zhou Q."/>
            <person name="Bachtrog D."/>
        </authorList>
    </citation>
    <scope>NUCLEOTIDE SEQUENCE [LARGE SCALE GENOMIC DNA]</scope>
    <source>
        <tissue evidence="5">Whole larvae</tissue>
    </source>
</reference>
<dbReference type="Gene3D" id="3.40.850.10">
    <property type="entry name" value="Kinesin motor domain"/>
    <property type="match status" value="1"/>
</dbReference>
<dbReference type="EMBL" id="CP012523">
    <property type="protein sequence ID" value="ALC38955.1"/>
    <property type="molecule type" value="Genomic_DNA"/>
</dbReference>
<dbReference type="GO" id="GO:0003774">
    <property type="term" value="F:cytoskeletal motor activity"/>
    <property type="evidence" value="ECO:0007669"/>
    <property type="project" value="InterPro"/>
</dbReference>
<dbReference type="GO" id="GO:0003779">
    <property type="term" value="F:actin binding"/>
    <property type="evidence" value="ECO:0007669"/>
    <property type="project" value="UniProtKB-KW"/>
</dbReference>
<dbReference type="InterPro" id="IPR001609">
    <property type="entry name" value="Myosin_head_motor_dom-like"/>
</dbReference>
<comment type="similarity">
    <text evidence="3">Belongs to the TRAFAC class myosin-kinesin ATPase superfamily. Myosin family.</text>
</comment>
<evidence type="ECO:0000259" key="4">
    <source>
        <dbReference type="PROSITE" id="PS51456"/>
    </source>
</evidence>
<name>A0A0M4EF39_DROBS</name>
<evidence type="ECO:0000313" key="5">
    <source>
        <dbReference type="EMBL" id="ALC38955.1"/>
    </source>
</evidence>
<comment type="caution">
    <text evidence="3">Lacks conserved residue(s) required for the propagation of feature annotation.</text>
</comment>
<evidence type="ECO:0000256" key="1">
    <source>
        <dbReference type="ARBA" id="ARBA00022741"/>
    </source>
</evidence>
<dbReference type="GO" id="GO:0016459">
    <property type="term" value="C:myosin complex"/>
    <property type="evidence" value="ECO:0007669"/>
    <property type="project" value="UniProtKB-KW"/>
</dbReference>
<protein>
    <submittedName>
        <fullName evidence="5">Maker450</fullName>
    </submittedName>
</protein>
<dbReference type="STRING" id="30019.A0A0M4EF39"/>
<organism evidence="5 6">
    <name type="scientific">Drosophila busckii</name>
    <name type="common">Fruit fly</name>
    <dbReference type="NCBI Taxonomy" id="30019"/>
    <lineage>
        <taxon>Eukaryota</taxon>
        <taxon>Metazoa</taxon>
        <taxon>Ecdysozoa</taxon>
        <taxon>Arthropoda</taxon>
        <taxon>Hexapoda</taxon>
        <taxon>Insecta</taxon>
        <taxon>Pterygota</taxon>
        <taxon>Neoptera</taxon>
        <taxon>Endopterygota</taxon>
        <taxon>Diptera</taxon>
        <taxon>Brachycera</taxon>
        <taxon>Muscomorpha</taxon>
        <taxon>Ephydroidea</taxon>
        <taxon>Drosophilidae</taxon>
        <taxon>Drosophila</taxon>
    </lineage>
</organism>
<proteinExistence type="inferred from homology"/>
<gene>
    <name evidence="5" type="ORF">Dbus_chr2Lg1040</name>
</gene>
<dbReference type="GO" id="GO:0005524">
    <property type="term" value="F:ATP binding"/>
    <property type="evidence" value="ECO:0007669"/>
    <property type="project" value="UniProtKB-KW"/>
</dbReference>
<evidence type="ECO:0000256" key="2">
    <source>
        <dbReference type="ARBA" id="ARBA00022840"/>
    </source>
</evidence>
<keyword evidence="6" id="KW-1185">Reference proteome</keyword>
<sequence>MSEFLREHGEYVWVKPQNTSSDFAVPFGARIVRTEKSQTLVCDDAKKQFWVPASDVLKAMHLTSHQDVEDMITLGDLQEYTILRNLQTRYAK</sequence>
<dbReference type="AlphaFoldDB" id="A0A0M4EF39"/>
<feature type="domain" description="Myosin motor" evidence="4">
    <location>
        <begin position="66"/>
        <end position="92"/>
    </location>
</feature>
<evidence type="ECO:0000256" key="3">
    <source>
        <dbReference type="PROSITE-ProRule" id="PRU00782"/>
    </source>
</evidence>